<feature type="compositionally biased region" description="Acidic residues" evidence="1">
    <location>
        <begin position="274"/>
        <end position="289"/>
    </location>
</feature>
<evidence type="ECO:0000256" key="1">
    <source>
        <dbReference type="SAM" id="MobiDB-lite"/>
    </source>
</evidence>
<evidence type="ECO:0000313" key="3">
    <source>
        <dbReference type="Proteomes" id="UP000318017"/>
    </source>
</evidence>
<feature type="region of interest" description="Disordered" evidence="1">
    <location>
        <begin position="270"/>
        <end position="293"/>
    </location>
</feature>
<feature type="region of interest" description="Disordered" evidence="1">
    <location>
        <begin position="1"/>
        <end position="27"/>
    </location>
</feature>
<accession>A0A518G4B2</accession>
<dbReference type="Pfam" id="PF25209">
    <property type="entry name" value="Phage_capsid_4"/>
    <property type="match status" value="1"/>
</dbReference>
<dbReference type="Proteomes" id="UP000318017">
    <property type="component" value="Chromosome"/>
</dbReference>
<evidence type="ECO:0000313" key="2">
    <source>
        <dbReference type="EMBL" id="QDV23437.1"/>
    </source>
</evidence>
<dbReference type="KEGG" id="ahel:Q31a_17350"/>
<feature type="compositionally biased region" description="Basic and acidic residues" evidence="1">
    <location>
        <begin position="560"/>
        <end position="578"/>
    </location>
</feature>
<reference evidence="2 3" key="1">
    <citation type="submission" date="2019-02" db="EMBL/GenBank/DDBJ databases">
        <title>Deep-cultivation of Planctomycetes and their phenomic and genomic characterization uncovers novel biology.</title>
        <authorList>
            <person name="Wiegand S."/>
            <person name="Jogler M."/>
            <person name="Boedeker C."/>
            <person name="Pinto D."/>
            <person name="Vollmers J."/>
            <person name="Rivas-Marin E."/>
            <person name="Kohn T."/>
            <person name="Peeters S.H."/>
            <person name="Heuer A."/>
            <person name="Rast P."/>
            <person name="Oberbeckmann S."/>
            <person name="Bunk B."/>
            <person name="Jeske O."/>
            <person name="Meyerdierks A."/>
            <person name="Storesund J.E."/>
            <person name="Kallscheuer N."/>
            <person name="Luecker S."/>
            <person name="Lage O.M."/>
            <person name="Pohl T."/>
            <person name="Merkel B.J."/>
            <person name="Hornburger P."/>
            <person name="Mueller R.-W."/>
            <person name="Bruemmer F."/>
            <person name="Labrenz M."/>
            <person name="Spormann A.M."/>
            <person name="Op den Camp H."/>
            <person name="Overmann J."/>
            <person name="Amann R."/>
            <person name="Jetten M.S.M."/>
            <person name="Mascher T."/>
            <person name="Medema M.H."/>
            <person name="Devos D.P."/>
            <person name="Kaster A.-K."/>
            <person name="Ovreas L."/>
            <person name="Rohde M."/>
            <person name="Galperin M.Y."/>
            <person name="Jogler C."/>
        </authorList>
    </citation>
    <scope>NUCLEOTIDE SEQUENCE [LARGE SCALE GENOMIC DNA]</scope>
    <source>
        <strain evidence="2 3">Q31a</strain>
    </source>
</reference>
<protein>
    <recommendedName>
        <fullName evidence="4">Mu-like prophage major head subunit gpT</fullName>
    </recommendedName>
</protein>
<dbReference type="OrthoDB" id="9806592at2"/>
<gene>
    <name evidence="2" type="ORF">Q31a_17350</name>
</gene>
<keyword evidence="3" id="KW-1185">Reference proteome</keyword>
<proteinExistence type="predicted"/>
<dbReference type="AlphaFoldDB" id="A0A518G4B2"/>
<evidence type="ECO:0008006" key="4">
    <source>
        <dbReference type="Google" id="ProtNLM"/>
    </source>
</evidence>
<feature type="compositionally biased region" description="Basic residues" evidence="1">
    <location>
        <begin position="1"/>
        <end position="11"/>
    </location>
</feature>
<feature type="region of interest" description="Disordered" evidence="1">
    <location>
        <begin position="557"/>
        <end position="578"/>
    </location>
</feature>
<organism evidence="2 3">
    <name type="scientific">Aureliella helgolandensis</name>
    <dbReference type="NCBI Taxonomy" id="2527968"/>
    <lineage>
        <taxon>Bacteria</taxon>
        <taxon>Pseudomonadati</taxon>
        <taxon>Planctomycetota</taxon>
        <taxon>Planctomycetia</taxon>
        <taxon>Pirellulales</taxon>
        <taxon>Pirellulaceae</taxon>
        <taxon>Aureliella</taxon>
    </lineage>
</organism>
<dbReference type="RefSeq" id="WP_145076384.1">
    <property type="nucleotide sequence ID" value="NZ_CP036298.1"/>
</dbReference>
<dbReference type="EMBL" id="CP036298">
    <property type="protein sequence ID" value="QDV23437.1"/>
    <property type="molecule type" value="Genomic_DNA"/>
</dbReference>
<name>A0A518G4B2_9BACT</name>
<sequence length="801" mass="85024">MSKRKSRRSRPAKSPTSIAVHPTPERLGHARRTHLRTLLQAAAPTVDGSCALLSSRRLTLTAEAVIHAAATEQDVGTFDLDAYSGGVMFPLLNGVNWNGPVVVNIAGLVANATLPVHRAHDPERPVGHGTVSLTDRIRVEGAFSIDNSDSREIRGGAARGFPWRTSIGMSHLQHEIIPEGQILHANGQEFVGPILHVMAGVLDEVSFVTIAGDNNTQPAIAASKNQSGVQVMNFSQWLAAKGWDEATLTDAQKSQLQAVFNAEVAAGADAAGEVSDDNGADADGADVDAGEGAGEVAGADADTADADADAALVAGRGGSSLTAGARQATGAQHTALLAQRREAAAEEDRIEGIRSITTKLGNLSIKAEGRADTTLRAHAIREGWSVDQTELYARRNRRPSGVGIHSSSPQQRGSLAALQAGILLRAGRNIDAVLPQNNATPEWMSLPVNDPGRQRIMNDAQAYRDLEMIDYVAQGLRAQGHSLPANHVGRSGRLATLQAGFSTGSTAVIFTQSIGAMAIDAYVESGDFSRGWTSEEDVPNLLETDRPRMQAAPDLTLHPTGDEADHAHRDATSEKVRADRYSRTAEIDENDFINDQFQLLRRTPREFGQAAARLRPNMVAAVLLANAALKDGIAVFHADHLNLSGSSALSQPNLQKVRAMLSRQKDGDASLNLQPTHLLTPTGLGDLAIQLTQSAVISNDSGAGSTNPIRTRNIMPIEESRLDNGVVDPLTGSTLAGSLTTWYLVSAEGHTIEVQFLEGTGRVPQVIVEQLGRGKFGLSITVKHFIGAKALDFRSMAKATA</sequence>